<comment type="caution">
    <text evidence="2">The sequence shown here is derived from an EMBL/GenBank/DDBJ whole genome shotgun (WGS) entry which is preliminary data.</text>
</comment>
<feature type="non-terminal residue" evidence="2">
    <location>
        <position position="1"/>
    </location>
</feature>
<name>A0A5S3WV15_9GAMM</name>
<reference evidence="3" key="2">
    <citation type="submission" date="2019-06" db="EMBL/GenBank/DDBJ databases">
        <title>Co-occurence of chitin degradation, pigmentation and bioactivity in marine Pseudoalteromonas.</title>
        <authorList>
            <person name="Sonnenschein E.C."/>
            <person name="Bech P.K."/>
        </authorList>
    </citation>
    <scope>NUCLEOTIDE SEQUENCE [LARGE SCALE GENOMIC DNA]</scope>
    <source>
        <strain evidence="3">S2599</strain>
    </source>
</reference>
<evidence type="ECO:0000313" key="2">
    <source>
        <dbReference type="EMBL" id="TMP33723.1"/>
    </source>
</evidence>
<dbReference type="RefSeq" id="WP_138546319.1">
    <property type="nucleotide sequence ID" value="NZ_PNCJ01000035.1"/>
</dbReference>
<protein>
    <recommendedName>
        <fullName evidence="4">Electron transport complex subunit RsxC</fullName>
    </recommendedName>
</protein>
<accession>A0A5S3WV15</accession>
<organism evidence="2 3">
    <name type="scientific">Pseudoalteromonas rubra</name>
    <dbReference type="NCBI Taxonomy" id="43658"/>
    <lineage>
        <taxon>Bacteria</taxon>
        <taxon>Pseudomonadati</taxon>
        <taxon>Pseudomonadota</taxon>
        <taxon>Gammaproteobacteria</taxon>
        <taxon>Alteromonadales</taxon>
        <taxon>Pseudoalteromonadaceae</taxon>
        <taxon>Pseudoalteromonas</taxon>
    </lineage>
</organism>
<dbReference type="EMBL" id="PNCJ01000035">
    <property type="protein sequence ID" value="TMP33723.1"/>
    <property type="molecule type" value="Genomic_DNA"/>
</dbReference>
<reference evidence="2 3" key="1">
    <citation type="submission" date="2018-01" db="EMBL/GenBank/DDBJ databases">
        <authorList>
            <person name="Paulsen S."/>
            <person name="Gram L.K."/>
        </authorList>
    </citation>
    <scope>NUCLEOTIDE SEQUENCE [LARGE SCALE GENOMIC DNA]</scope>
    <source>
        <strain evidence="2 3">S2599</strain>
    </source>
</reference>
<gene>
    <name evidence="2" type="ORF">CWB98_19490</name>
</gene>
<sequence length="68" mass="6983">AIARAKAKKAAKEAEQQTGAEPGDASQSTHEAPLSAEEKRQAAIKAAVARAKAKKQAAAEDQEGNDPS</sequence>
<feature type="region of interest" description="Disordered" evidence="1">
    <location>
        <begin position="1"/>
        <end position="68"/>
    </location>
</feature>
<dbReference type="AlphaFoldDB" id="A0A5S3WV15"/>
<evidence type="ECO:0008006" key="4">
    <source>
        <dbReference type="Google" id="ProtNLM"/>
    </source>
</evidence>
<proteinExistence type="predicted"/>
<evidence type="ECO:0000256" key="1">
    <source>
        <dbReference type="SAM" id="MobiDB-lite"/>
    </source>
</evidence>
<dbReference type="Proteomes" id="UP000306719">
    <property type="component" value="Unassembled WGS sequence"/>
</dbReference>
<evidence type="ECO:0000313" key="3">
    <source>
        <dbReference type="Proteomes" id="UP000306719"/>
    </source>
</evidence>